<feature type="transmembrane region" description="Helical" evidence="1">
    <location>
        <begin position="541"/>
        <end position="564"/>
    </location>
</feature>
<evidence type="ECO:0000256" key="2">
    <source>
        <dbReference type="SAM" id="SignalP"/>
    </source>
</evidence>
<dbReference type="EMBL" id="CP013614">
    <property type="protein sequence ID" value="ALS01266.1"/>
    <property type="molecule type" value="Genomic_DNA"/>
</dbReference>
<gene>
    <name evidence="4" type="ORF">ATZ33_07755</name>
</gene>
<organism evidence="4 5">
    <name type="scientific">Enterococcus silesiacus</name>
    <dbReference type="NCBI Taxonomy" id="332949"/>
    <lineage>
        <taxon>Bacteria</taxon>
        <taxon>Bacillati</taxon>
        <taxon>Bacillota</taxon>
        <taxon>Bacilli</taxon>
        <taxon>Lactobacillales</taxon>
        <taxon>Enterococcaceae</taxon>
        <taxon>Enterococcus</taxon>
    </lineage>
</organism>
<evidence type="ECO:0000313" key="4">
    <source>
        <dbReference type="EMBL" id="ALS01266.1"/>
    </source>
</evidence>
<feature type="chain" id="PRO_5046258058" description="Beta-lactamase-related domain-containing protein" evidence="2">
    <location>
        <begin position="24"/>
        <end position="629"/>
    </location>
</feature>
<dbReference type="Gene3D" id="3.40.710.10">
    <property type="entry name" value="DD-peptidase/beta-lactamase superfamily"/>
    <property type="match status" value="1"/>
</dbReference>
<keyword evidence="2" id="KW-0732">Signal</keyword>
<sequence>MKKIVTVIGMLVLFLQTSLLTQAQEVQKEKESNLPIEKQVDQIMDKYIGKEIPGASIGIVKDGKVILTKGYGASDIEKKTPVTADKTVFETGSVTKLFTWSMLMKLAEEGKVELDADIQDYLPEGTLNLAFDKKITILDLMHHTAGFEDINAGIAEYSADQVKPLKEYFTKENQPKQIFEPGTITAYSNYGTALAGYIIEQVTGQDYVSYMNKVIHEQLQMNHSTFSVTYADQPIFKENLSTGYTANGSSFEIAEPLHLNITPAGSLVSTASDMTHFMLMLLDDAGDTPYKFFKETETLKQFKTQSYSILPGAEGNAHGFWEKEVNGKRIIDHGGNTPAFTAQLSIVPEEGLGYILLTNVAQEATGIRDELETLIYGYTPTDDLPLEQSPTDQKVVGHYRAARISYSTMAKLESIMFDYDILITANKEGGINLKEPGEKETTTYVEVKPGVYQKVQKEENDTKQQYLYVEFNEKDEVFRINFFASTDFLPITSVLDTQLFNFIAFGVSFVGFLGSLIYLLIKFIQQKRKKKTNGWSRNHTLLAAFSAVGLLVMMTATFMILKFVSDPVIVISSMQLLFYINWLLPIFTVGMIGWLAINWRKHDAKVLTFFLILIALLTTIQFYNVHLFF</sequence>
<proteinExistence type="predicted"/>
<evidence type="ECO:0000256" key="1">
    <source>
        <dbReference type="SAM" id="Phobius"/>
    </source>
</evidence>
<accession>A0ABN4J5S2</accession>
<evidence type="ECO:0000259" key="3">
    <source>
        <dbReference type="Pfam" id="PF00144"/>
    </source>
</evidence>
<dbReference type="InterPro" id="IPR050491">
    <property type="entry name" value="AmpC-like"/>
</dbReference>
<dbReference type="InterPro" id="IPR001466">
    <property type="entry name" value="Beta-lactam-related"/>
</dbReference>
<dbReference type="InterPro" id="IPR012338">
    <property type="entry name" value="Beta-lactam/transpept-like"/>
</dbReference>
<feature type="transmembrane region" description="Helical" evidence="1">
    <location>
        <begin position="499"/>
        <end position="521"/>
    </location>
</feature>
<feature type="transmembrane region" description="Helical" evidence="1">
    <location>
        <begin position="604"/>
        <end position="623"/>
    </location>
</feature>
<dbReference type="Proteomes" id="UP000065511">
    <property type="component" value="Chromosome"/>
</dbReference>
<feature type="signal peptide" evidence="2">
    <location>
        <begin position="1"/>
        <end position="23"/>
    </location>
</feature>
<dbReference type="PANTHER" id="PTHR46825">
    <property type="entry name" value="D-ALANYL-D-ALANINE-CARBOXYPEPTIDASE/ENDOPEPTIDASE AMPH"/>
    <property type="match status" value="1"/>
</dbReference>
<feature type="transmembrane region" description="Helical" evidence="1">
    <location>
        <begin position="576"/>
        <end position="597"/>
    </location>
</feature>
<keyword evidence="1" id="KW-0812">Transmembrane</keyword>
<dbReference type="SUPFAM" id="SSF56601">
    <property type="entry name" value="beta-lactamase/transpeptidase-like"/>
    <property type="match status" value="1"/>
</dbReference>
<reference evidence="4 5" key="1">
    <citation type="submission" date="2015-12" db="EMBL/GenBank/DDBJ databases">
        <authorList>
            <person name="Lauer A."/>
            <person name="Humrighouse B."/>
            <person name="Loparev V."/>
            <person name="Shewmaker P.L."/>
            <person name="Whitney A.M."/>
            <person name="McLaughlin R.W."/>
        </authorList>
    </citation>
    <scope>NUCLEOTIDE SEQUENCE [LARGE SCALE GENOMIC DNA]</scope>
    <source>
        <strain evidence="4 5">LMG 23085</strain>
    </source>
</reference>
<dbReference type="PANTHER" id="PTHR46825:SF9">
    <property type="entry name" value="BETA-LACTAMASE-RELATED DOMAIN-CONTAINING PROTEIN"/>
    <property type="match status" value="1"/>
</dbReference>
<protein>
    <recommendedName>
        <fullName evidence="3">Beta-lactamase-related domain-containing protein</fullName>
    </recommendedName>
</protein>
<dbReference type="Pfam" id="PF00144">
    <property type="entry name" value="Beta-lactamase"/>
    <property type="match status" value="1"/>
</dbReference>
<evidence type="ECO:0000313" key="5">
    <source>
        <dbReference type="Proteomes" id="UP000065511"/>
    </source>
</evidence>
<keyword evidence="1" id="KW-0472">Membrane</keyword>
<feature type="domain" description="Beta-lactamase-related" evidence="3">
    <location>
        <begin position="41"/>
        <end position="363"/>
    </location>
</feature>
<name>A0ABN4J5S2_9ENTE</name>
<keyword evidence="1" id="KW-1133">Transmembrane helix</keyword>
<keyword evidence="5" id="KW-1185">Reference proteome</keyword>